<evidence type="ECO:0000256" key="2">
    <source>
        <dbReference type="ARBA" id="ARBA00023163"/>
    </source>
</evidence>
<dbReference type="SMART" id="SM01012">
    <property type="entry name" value="ANTAR"/>
    <property type="match status" value="1"/>
</dbReference>
<dbReference type="AlphaFoldDB" id="A0A1K0GND5"/>
<accession>A0A1K0GND5</accession>
<dbReference type="SMART" id="SM00065">
    <property type="entry name" value="GAF"/>
    <property type="match status" value="1"/>
</dbReference>
<organism evidence="5 6">
    <name type="scientific">Couchioplanes caeruleus subsp. caeruleus</name>
    <dbReference type="NCBI Taxonomy" id="56427"/>
    <lineage>
        <taxon>Bacteria</taxon>
        <taxon>Bacillati</taxon>
        <taxon>Actinomycetota</taxon>
        <taxon>Actinomycetes</taxon>
        <taxon>Micromonosporales</taxon>
        <taxon>Micromonosporaceae</taxon>
        <taxon>Couchioplanes</taxon>
    </lineage>
</organism>
<dbReference type="InterPro" id="IPR036388">
    <property type="entry name" value="WH-like_DNA-bd_sf"/>
</dbReference>
<dbReference type="InterPro" id="IPR005561">
    <property type="entry name" value="ANTAR"/>
</dbReference>
<dbReference type="InterPro" id="IPR012074">
    <property type="entry name" value="GAF_ANTAR"/>
</dbReference>
<dbReference type="SUPFAM" id="SSF55781">
    <property type="entry name" value="GAF domain-like"/>
    <property type="match status" value="1"/>
</dbReference>
<comment type="caution">
    <text evidence="5">The sequence shown here is derived from an EMBL/GenBank/DDBJ whole genome shotgun (WGS) entry which is preliminary data.</text>
</comment>
<dbReference type="Pfam" id="PF03861">
    <property type="entry name" value="ANTAR"/>
    <property type="match status" value="1"/>
</dbReference>
<evidence type="ECO:0000313" key="5">
    <source>
        <dbReference type="EMBL" id="OJF13870.1"/>
    </source>
</evidence>
<dbReference type="Pfam" id="PF13185">
    <property type="entry name" value="GAF_2"/>
    <property type="match status" value="1"/>
</dbReference>
<proteinExistence type="predicted"/>
<dbReference type="Proteomes" id="UP000182486">
    <property type="component" value="Unassembled WGS sequence"/>
</dbReference>
<evidence type="ECO:0000259" key="4">
    <source>
        <dbReference type="SMART" id="SM01012"/>
    </source>
</evidence>
<dbReference type="PIRSF" id="PIRSF036625">
    <property type="entry name" value="GAF_ANTAR"/>
    <property type="match status" value="1"/>
</dbReference>
<evidence type="ECO:0000256" key="1">
    <source>
        <dbReference type="ARBA" id="ARBA00023015"/>
    </source>
</evidence>
<gene>
    <name evidence="5" type="ORF">BG844_12765</name>
</gene>
<sequence>MTGPVPENGQHHDLVARLVAVLRATGGTAAVCTACHAVIPTVDGVGLTLFTTHARFVLGATGPLIEQIEDLQISLDQGPCLHAVHHRAPVLVDDLTPTDPRWPAFASHARRRGVAAMFAFPVLLDDHPVAVLDLCRTTAGPLSDTDRRQATVYAAAAAVLLRADADADHGDGAVVSASAARTQQATGMVMHQAGIDAAAALHRLRTHAFDQNQDLAQVVTDVLTRRLRFDPTPG</sequence>
<keyword evidence="6" id="KW-1185">Reference proteome</keyword>
<evidence type="ECO:0000259" key="3">
    <source>
        <dbReference type="SMART" id="SM00065"/>
    </source>
</evidence>
<evidence type="ECO:0008006" key="7">
    <source>
        <dbReference type="Google" id="ProtNLM"/>
    </source>
</evidence>
<dbReference type="InterPro" id="IPR003018">
    <property type="entry name" value="GAF"/>
</dbReference>
<dbReference type="RefSeq" id="WP_123678337.1">
    <property type="nucleotide sequence ID" value="NZ_MEIA01000129.1"/>
</dbReference>
<dbReference type="InterPro" id="IPR029016">
    <property type="entry name" value="GAF-like_dom_sf"/>
</dbReference>
<name>A0A1K0GND5_9ACTN</name>
<keyword evidence="2" id="KW-0804">Transcription</keyword>
<protein>
    <recommendedName>
        <fullName evidence="7">ANTAR domain-containing protein</fullName>
    </recommendedName>
</protein>
<keyword evidence="1" id="KW-0805">Transcription regulation</keyword>
<feature type="domain" description="GAF" evidence="3">
    <location>
        <begin position="10"/>
        <end position="170"/>
    </location>
</feature>
<dbReference type="GO" id="GO:0003723">
    <property type="term" value="F:RNA binding"/>
    <property type="evidence" value="ECO:0007669"/>
    <property type="project" value="InterPro"/>
</dbReference>
<dbReference type="EMBL" id="MEIA01000129">
    <property type="protein sequence ID" value="OJF13870.1"/>
    <property type="molecule type" value="Genomic_DNA"/>
</dbReference>
<dbReference type="Gene3D" id="3.30.450.40">
    <property type="match status" value="1"/>
</dbReference>
<evidence type="ECO:0000313" key="6">
    <source>
        <dbReference type="Proteomes" id="UP000182486"/>
    </source>
</evidence>
<dbReference type="Gene3D" id="1.10.10.10">
    <property type="entry name" value="Winged helix-like DNA-binding domain superfamily/Winged helix DNA-binding domain"/>
    <property type="match status" value="1"/>
</dbReference>
<reference evidence="5 6" key="1">
    <citation type="submission" date="2016-09" db="EMBL/GenBank/DDBJ databases">
        <title>Couchioplanes caeruleus draft genome sequence.</title>
        <authorList>
            <person name="Sheehan J."/>
            <person name="Caffrey P."/>
        </authorList>
    </citation>
    <scope>NUCLEOTIDE SEQUENCE [LARGE SCALE GENOMIC DNA]</scope>
    <source>
        <strain evidence="5 6">DSM 43634</strain>
    </source>
</reference>
<feature type="domain" description="ANTAR" evidence="4">
    <location>
        <begin position="153"/>
        <end position="223"/>
    </location>
</feature>